<evidence type="ECO:0000256" key="1">
    <source>
        <dbReference type="ARBA" id="ARBA00022690"/>
    </source>
</evidence>
<dbReference type="InterPro" id="IPR027214">
    <property type="entry name" value="Cystatin"/>
</dbReference>
<evidence type="ECO:0000256" key="3">
    <source>
        <dbReference type="RuleBase" id="RU362130"/>
    </source>
</evidence>
<dbReference type="CDD" id="cd00042">
    <property type="entry name" value="CY"/>
    <property type="match status" value="1"/>
</dbReference>
<keyword evidence="1 3" id="KW-0646">Protease inhibitor</keyword>
<sequence>MARVGGIRQIAGNQNSVEIDGLARFAVNEQNKKQNGLLELRKVVNVKQQVVSGIMYYVTLEAADGGVKKVYDAKIWVKPWMNFKSLQEFKIVGDAPAEASA</sequence>
<dbReference type="STRING" id="71139.A0A059DA02"/>
<dbReference type="InParanoid" id="A0A059DA02"/>
<comment type="similarity">
    <text evidence="3">Belongs to the cystatin family. Phytocystatin subfamily.</text>
</comment>
<accession>A0A059DA02</accession>
<evidence type="ECO:0000256" key="2">
    <source>
        <dbReference type="ARBA" id="ARBA00022704"/>
    </source>
</evidence>
<dbReference type="eggNOG" id="ENOG502SC50">
    <property type="taxonomic scope" value="Eukaryota"/>
</dbReference>
<feature type="domain" description="Cystatin" evidence="4">
    <location>
        <begin position="2"/>
        <end position="92"/>
    </location>
</feature>
<dbReference type="PANTHER" id="PTHR11413">
    <property type="entry name" value="CYSTATIN FAMILY MEMBER"/>
    <property type="match status" value="1"/>
</dbReference>
<dbReference type="Gramene" id="KCW87251">
    <property type="protein sequence ID" value="KCW87251"/>
    <property type="gene ID" value="EUGRSUZ_B03762"/>
</dbReference>
<dbReference type="PANTHER" id="PTHR11413:SF116">
    <property type="entry name" value="MULTICYSTATIN"/>
    <property type="match status" value="1"/>
</dbReference>
<dbReference type="OrthoDB" id="1908104at2759"/>
<name>A0A059DA02_EUCGR</name>
<dbReference type="AlphaFoldDB" id="A0A059DA02"/>
<proteinExistence type="inferred from homology"/>
<reference evidence="5" key="1">
    <citation type="submission" date="2013-07" db="EMBL/GenBank/DDBJ databases">
        <title>The genome of Eucalyptus grandis.</title>
        <authorList>
            <person name="Schmutz J."/>
            <person name="Hayes R."/>
            <person name="Myburg A."/>
            <person name="Tuskan G."/>
            <person name="Grattapaglia D."/>
            <person name="Rokhsar D.S."/>
        </authorList>
    </citation>
    <scope>NUCLEOTIDE SEQUENCE</scope>
    <source>
        <tissue evidence="5">Leaf extractions</tissue>
    </source>
</reference>
<organism evidence="5">
    <name type="scientific">Eucalyptus grandis</name>
    <name type="common">Flooded gum</name>
    <dbReference type="NCBI Taxonomy" id="71139"/>
    <lineage>
        <taxon>Eukaryota</taxon>
        <taxon>Viridiplantae</taxon>
        <taxon>Streptophyta</taxon>
        <taxon>Embryophyta</taxon>
        <taxon>Tracheophyta</taxon>
        <taxon>Spermatophyta</taxon>
        <taxon>Magnoliopsida</taxon>
        <taxon>eudicotyledons</taxon>
        <taxon>Gunneridae</taxon>
        <taxon>Pentapetalae</taxon>
        <taxon>rosids</taxon>
        <taxon>malvids</taxon>
        <taxon>Myrtales</taxon>
        <taxon>Myrtaceae</taxon>
        <taxon>Myrtoideae</taxon>
        <taxon>Eucalypteae</taxon>
        <taxon>Eucalyptus</taxon>
    </lineage>
</organism>
<dbReference type="SUPFAM" id="SSF54403">
    <property type="entry name" value="Cystatin/monellin"/>
    <property type="match status" value="1"/>
</dbReference>
<dbReference type="SMART" id="SM00043">
    <property type="entry name" value="CY"/>
    <property type="match status" value="1"/>
</dbReference>
<dbReference type="GO" id="GO:0004869">
    <property type="term" value="F:cysteine-type endopeptidase inhibitor activity"/>
    <property type="evidence" value="ECO:0000318"/>
    <property type="project" value="GO_Central"/>
</dbReference>
<dbReference type="Gene3D" id="3.10.450.10">
    <property type="match status" value="1"/>
</dbReference>
<dbReference type="InterPro" id="IPR000010">
    <property type="entry name" value="Cystatin_dom"/>
</dbReference>
<gene>
    <name evidence="5" type="ORF">EUGRSUZ_B03762</name>
</gene>
<dbReference type="OMA" id="WERAWEN"/>
<protein>
    <recommendedName>
        <fullName evidence="3">Cysteine proteinase inhibitor</fullName>
    </recommendedName>
</protein>
<evidence type="ECO:0000313" key="5">
    <source>
        <dbReference type="EMBL" id="KCW87251.1"/>
    </source>
</evidence>
<dbReference type="InterPro" id="IPR018073">
    <property type="entry name" value="Prot_inh_cystat_CS"/>
</dbReference>
<dbReference type="PROSITE" id="PS00287">
    <property type="entry name" value="CYSTATIN"/>
    <property type="match status" value="1"/>
</dbReference>
<dbReference type="KEGG" id="egr:104433903"/>
<keyword evidence="2 3" id="KW-0789">Thiol protease inhibitor</keyword>
<dbReference type="MEROPS" id="I25.014"/>
<dbReference type="EMBL" id="KK198754">
    <property type="protein sequence ID" value="KCW87251.1"/>
    <property type="molecule type" value="Genomic_DNA"/>
</dbReference>
<dbReference type="InterPro" id="IPR046350">
    <property type="entry name" value="Cystatin_sf"/>
</dbReference>
<dbReference type="Pfam" id="PF16845">
    <property type="entry name" value="SQAPI"/>
    <property type="match status" value="1"/>
</dbReference>
<evidence type="ECO:0000259" key="4">
    <source>
        <dbReference type="SMART" id="SM00043"/>
    </source>
</evidence>